<dbReference type="RefSeq" id="XP_022411273.1">
    <property type="nucleotide sequence ID" value="XM_022555565.1"/>
</dbReference>
<evidence type="ECO:0000313" key="4">
    <source>
        <dbReference type="RefSeq" id="XP_022411273.1"/>
    </source>
</evidence>
<dbReference type="GeneID" id="111165187"/>
<dbReference type="InterPro" id="IPR001660">
    <property type="entry name" value="SAM"/>
</dbReference>
<reference evidence="4" key="1">
    <citation type="submission" date="2025-08" db="UniProtKB">
        <authorList>
            <consortium name="RefSeq"/>
        </authorList>
    </citation>
    <scope>IDENTIFICATION</scope>
    <source>
        <tissue evidence="4">Blood</tissue>
    </source>
</reference>
<dbReference type="GO" id="GO:0009898">
    <property type="term" value="C:cytoplasmic side of plasma membrane"/>
    <property type="evidence" value="ECO:0007669"/>
    <property type="project" value="TreeGrafter"/>
</dbReference>
<dbReference type="SUPFAM" id="SSF47769">
    <property type="entry name" value="SAM/Pointed domain"/>
    <property type="match status" value="1"/>
</dbReference>
<dbReference type="InParanoid" id="A0A2Y9M1L6"/>
<dbReference type="Pfam" id="PF07647">
    <property type="entry name" value="SAM_2"/>
    <property type="match status" value="1"/>
</dbReference>
<dbReference type="GO" id="GO:0007169">
    <property type="term" value="P:cell surface receptor protein tyrosine kinase signaling pathway"/>
    <property type="evidence" value="ECO:0007669"/>
    <property type="project" value="TreeGrafter"/>
</dbReference>
<sequence length="227" mass="25364">MRNDVLDMGEKPERALGGLSPEVPFSLPHPARAGSVTSRLRMLTLASTHGRRPSPALHCGLNPRGIDHPARAEGIKLQIEGEGVDSHSIKNKNFQKVLDQKGTPKRLQAEAETAKSATVKLSKPVALWTQQDVCKWLKKHCPNQYQIYSESFKQHDITGRALLRLTDKKLERMGIAQESLRQHILQQVLQLKVREEVRNLQLLTQGILLLPSGWMEGEMGGKKPLPS</sequence>
<dbReference type="CDD" id="cd09510">
    <property type="entry name" value="SAM_aveugle-like"/>
    <property type="match status" value="1"/>
</dbReference>
<dbReference type="PROSITE" id="PS50105">
    <property type="entry name" value="SAM_DOMAIN"/>
    <property type="match status" value="1"/>
</dbReference>
<feature type="region of interest" description="Disordered" evidence="1">
    <location>
        <begin position="1"/>
        <end position="31"/>
    </location>
</feature>
<feature type="compositionally biased region" description="Basic and acidic residues" evidence="1">
    <location>
        <begin position="1"/>
        <end position="14"/>
    </location>
</feature>
<dbReference type="InterPro" id="IPR013761">
    <property type="entry name" value="SAM/pointed_sf"/>
</dbReference>
<dbReference type="Gene3D" id="1.10.150.50">
    <property type="entry name" value="Transcription Factor, Ets-1"/>
    <property type="match status" value="1"/>
</dbReference>
<evidence type="ECO:0000259" key="2">
    <source>
        <dbReference type="PROSITE" id="PS50105"/>
    </source>
</evidence>
<accession>A0A2Y9M1L6</accession>
<organism evidence="3 4">
    <name type="scientific">Delphinapterus leucas</name>
    <name type="common">Beluga whale</name>
    <dbReference type="NCBI Taxonomy" id="9749"/>
    <lineage>
        <taxon>Eukaryota</taxon>
        <taxon>Metazoa</taxon>
        <taxon>Chordata</taxon>
        <taxon>Craniata</taxon>
        <taxon>Vertebrata</taxon>
        <taxon>Euteleostomi</taxon>
        <taxon>Mammalia</taxon>
        <taxon>Eutheria</taxon>
        <taxon>Laurasiatheria</taxon>
        <taxon>Artiodactyla</taxon>
        <taxon>Whippomorpha</taxon>
        <taxon>Cetacea</taxon>
        <taxon>Odontoceti</taxon>
        <taxon>Monodontidae</taxon>
        <taxon>Delphinapterus</taxon>
    </lineage>
</organism>
<dbReference type="InterPro" id="IPR052268">
    <property type="entry name" value="SAM_domain-containing_protein"/>
</dbReference>
<dbReference type="SMART" id="SM00454">
    <property type="entry name" value="SAM"/>
    <property type="match status" value="1"/>
</dbReference>
<protein>
    <submittedName>
        <fullName evidence="4">Sterile alpha motif domain-containing protein 12 isoform X1</fullName>
    </submittedName>
</protein>
<dbReference type="CTD" id="401474"/>
<evidence type="ECO:0000256" key="1">
    <source>
        <dbReference type="SAM" id="MobiDB-lite"/>
    </source>
</evidence>
<dbReference type="KEGG" id="dle:111165187"/>
<dbReference type="AlphaFoldDB" id="A0A2Y9M1L6"/>
<feature type="domain" description="SAM" evidence="2">
    <location>
        <begin position="128"/>
        <end position="194"/>
    </location>
</feature>
<gene>
    <name evidence="4" type="primary">SAMD12</name>
</gene>
<dbReference type="PANTHER" id="PTHR20843:SF2">
    <property type="entry name" value="STERILE ALPHA MOTIF DOMAIN-CONTAINING PROTEIN 12"/>
    <property type="match status" value="1"/>
</dbReference>
<evidence type="ECO:0000313" key="3">
    <source>
        <dbReference type="Proteomes" id="UP000248483"/>
    </source>
</evidence>
<dbReference type="STRING" id="9749.A0A2Y9M1L6"/>
<keyword evidence="3" id="KW-1185">Reference proteome</keyword>
<name>A0A2Y9M1L6_DELLE</name>
<dbReference type="Proteomes" id="UP000248483">
    <property type="component" value="Unplaced"/>
</dbReference>
<dbReference type="InterPro" id="IPR039144">
    <property type="entry name" value="Aveugle-like_SAM_dom"/>
</dbReference>
<proteinExistence type="predicted"/>
<dbReference type="FunCoup" id="A0A2Y9M1L6">
    <property type="interactions" value="495"/>
</dbReference>
<dbReference type="PANTHER" id="PTHR20843">
    <property type="entry name" value="STERILE ALPHA MOTIF DOMAIN CONTAINING PROTEIN 10"/>
    <property type="match status" value="1"/>
</dbReference>